<comment type="catalytic activity">
    <reaction evidence="5">
        <text>RX + glutathione = an S-substituted glutathione + a halide anion + H(+)</text>
        <dbReference type="Rhea" id="RHEA:16437"/>
        <dbReference type="ChEBI" id="CHEBI:15378"/>
        <dbReference type="ChEBI" id="CHEBI:16042"/>
        <dbReference type="ChEBI" id="CHEBI:17792"/>
        <dbReference type="ChEBI" id="CHEBI:57925"/>
        <dbReference type="ChEBI" id="CHEBI:90779"/>
        <dbReference type="EC" id="2.5.1.18"/>
    </reaction>
</comment>
<organism evidence="9 10">
    <name type="scientific">Chionoecetes opilio</name>
    <name type="common">Atlantic snow crab</name>
    <name type="synonym">Cancer opilio</name>
    <dbReference type="NCBI Taxonomy" id="41210"/>
    <lineage>
        <taxon>Eukaryota</taxon>
        <taxon>Metazoa</taxon>
        <taxon>Ecdysozoa</taxon>
        <taxon>Arthropoda</taxon>
        <taxon>Crustacea</taxon>
        <taxon>Multicrustacea</taxon>
        <taxon>Malacostraca</taxon>
        <taxon>Eumalacostraca</taxon>
        <taxon>Eucarida</taxon>
        <taxon>Decapoda</taxon>
        <taxon>Pleocyemata</taxon>
        <taxon>Brachyura</taxon>
        <taxon>Eubrachyura</taxon>
        <taxon>Majoidea</taxon>
        <taxon>Majidae</taxon>
        <taxon>Chionoecetes</taxon>
    </lineage>
</organism>
<dbReference type="Pfam" id="PF14497">
    <property type="entry name" value="GST_C_3"/>
    <property type="match status" value="1"/>
</dbReference>
<comment type="function">
    <text evidence="1">Conjugation of reduced glutathione to a wide number of exogenous and endogenous hydrophobic electrophiles.</text>
</comment>
<protein>
    <recommendedName>
        <fullName evidence="3">glutathione transferase</fullName>
        <ecNumber evidence="3">2.5.1.18</ecNumber>
    </recommendedName>
</protein>
<dbReference type="OrthoDB" id="4951845at2759"/>
<dbReference type="GO" id="GO:0004364">
    <property type="term" value="F:glutathione transferase activity"/>
    <property type="evidence" value="ECO:0007669"/>
    <property type="project" value="UniProtKB-EC"/>
</dbReference>
<dbReference type="PROSITE" id="PS50405">
    <property type="entry name" value="GST_CTER"/>
    <property type="match status" value="1"/>
</dbReference>
<dbReference type="PANTHER" id="PTHR11571">
    <property type="entry name" value="GLUTATHIONE S-TRANSFERASE"/>
    <property type="match status" value="1"/>
</dbReference>
<gene>
    <name evidence="9" type="primary">GSTM2_3</name>
    <name evidence="9" type="ORF">GWK47_052573</name>
</gene>
<feature type="region of interest" description="Disordered" evidence="6">
    <location>
        <begin position="22"/>
        <end position="50"/>
    </location>
</feature>
<sequence length="329" mass="38147">MRVTSHLPSTQRIEGNVTALRTDTPHARRSVAVPRRPHASPPPSRPHARGNTAYQYTATRHNTTSWHLYWLTGTYMGTEFEDKCYKCAPASHYDETYWFDNEQTVGLDLPDLPYYIDGDVKVTRSNDIMRHIARKHDLCGKTDTERVRIDIMENQSMDFRSGFDRLCYGTFDTDKDIEAYLEALPKTIERFSKFLGTHSWFAGENISFVDFIMYELLEQHLLLAKGCLKDAKNLQEFLKRFEELKAIKKYMGTTRFMKGLFNNMKLTYNYQSLVVVTRLGFSGGVKYSLYPDGFHGNTHLQPDDAMCLGETLHAHIKKPQRNDECFWPP</sequence>
<dbReference type="InterPro" id="IPR004045">
    <property type="entry name" value="Glutathione_S-Trfase_N"/>
</dbReference>
<feature type="domain" description="GST N-terminal" evidence="7">
    <location>
        <begin position="75"/>
        <end position="140"/>
    </location>
</feature>
<dbReference type="SUPFAM" id="SSF52833">
    <property type="entry name" value="Thioredoxin-like"/>
    <property type="match status" value="1"/>
</dbReference>
<dbReference type="SUPFAM" id="SSF47616">
    <property type="entry name" value="GST C-terminal domain-like"/>
    <property type="match status" value="1"/>
</dbReference>
<dbReference type="SFLD" id="SFLDS00019">
    <property type="entry name" value="Glutathione_Transferase_(cytos"/>
    <property type="match status" value="1"/>
</dbReference>
<evidence type="ECO:0000256" key="3">
    <source>
        <dbReference type="ARBA" id="ARBA00012452"/>
    </source>
</evidence>
<dbReference type="GO" id="GO:0006749">
    <property type="term" value="P:glutathione metabolic process"/>
    <property type="evidence" value="ECO:0007669"/>
    <property type="project" value="TreeGrafter"/>
</dbReference>
<evidence type="ECO:0000259" key="8">
    <source>
        <dbReference type="PROSITE" id="PS50405"/>
    </source>
</evidence>
<dbReference type="PROSITE" id="PS50404">
    <property type="entry name" value="GST_NTER"/>
    <property type="match status" value="1"/>
</dbReference>
<evidence type="ECO:0000313" key="9">
    <source>
        <dbReference type="EMBL" id="KAG0718348.1"/>
    </source>
</evidence>
<dbReference type="Pfam" id="PF02798">
    <property type="entry name" value="GST_N"/>
    <property type="match status" value="1"/>
</dbReference>
<reference evidence="9" key="1">
    <citation type="submission" date="2020-07" db="EMBL/GenBank/DDBJ databases">
        <title>The High-quality genome of the commercially important snow crab, Chionoecetes opilio.</title>
        <authorList>
            <person name="Jeong J.-H."/>
            <person name="Ryu S."/>
        </authorList>
    </citation>
    <scope>NUCLEOTIDE SEQUENCE</scope>
    <source>
        <strain evidence="9">MADBK_172401_WGS</strain>
        <tissue evidence="9">Digestive gland</tissue>
    </source>
</reference>
<dbReference type="Proteomes" id="UP000770661">
    <property type="component" value="Unassembled WGS sequence"/>
</dbReference>
<dbReference type="EC" id="2.5.1.18" evidence="3"/>
<evidence type="ECO:0000259" key="7">
    <source>
        <dbReference type="PROSITE" id="PS50404"/>
    </source>
</evidence>
<dbReference type="InterPro" id="IPR050213">
    <property type="entry name" value="GST_superfamily"/>
</dbReference>
<evidence type="ECO:0000256" key="1">
    <source>
        <dbReference type="ARBA" id="ARBA00003701"/>
    </source>
</evidence>
<keyword evidence="10" id="KW-1185">Reference proteome</keyword>
<dbReference type="Gene3D" id="3.40.30.10">
    <property type="entry name" value="Glutaredoxin"/>
    <property type="match status" value="1"/>
</dbReference>
<evidence type="ECO:0000313" key="10">
    <source>
        <dbReference type="Proteomes" id="UP000770661"/>
    </source>
</evidence>
<proteinExistence type="inferred from homology"/>
<dbReference type="InterPro" id="IPR010987">
    <property type="entry name" value="Glutathione-S-Trfase_C-like"/>
</dbReference>
<comment type="caution">
    <text evidence="9">The sequence shown here is derived from an EMBL/GenBank/DDBJ whole genome shotgun (WGS) entry which is preliminary data.</text>
</comment>
<dbReference type="InterPro" id="IPR004046">
    <property type="entry name" value="GST_C"/>
</dbReference>
<evidence type="ECO:0000256" key="5">
    <source>
        <dbReference type="ARBA" id="ARBA00047960"/>
    </source>
</evidence>
<evidence type="ECO:0000256" key="2">
    <source>
        <dbReference type="ARBA" id="ARBA00005861"/>
    </source>
</evidence>
<evidence type="ECO:0000256" key="6">
    <source>
        <dbReference type="SAM" id="MobiDB-lite"/>
    </source>
</evidence>
<dbReference type="Gene3D" id="1.20.1050.10">
    <property type="match status" value="1"/>
</dbReference>
<dbReference type="PRINTS" id="PR01267">
    <property type="entry name" value="GSTRNSFRASEM"/>
</dbReference>
<accession>A0A8J4Y181</accession>
<feature type="domain" description="GST C-terminal" evidence="8">
    <location>
        <begin position="142"/>
        <end position="260"/>
    </location>
</feature>
<dbReference type="FunFam" id="1.20.1050.10:FF:000003">
    <property type="entry name" value="Glutathione S-transferase 2"/>
    <property type="match status" value="1"/>
</dbReference>
<dbReference type="EMBL" id="JACEEZ010016190">
    <property type="protein sequence ID" value="KAG0718348.1"/>
    <property type="molecule type" value="Genomic_DNA"/>
</dbReference>
<keyword evidence="4" id="KW-0808">Transferase</keyword>
<dbReference type="InterPro" id="IPR003081">
    <property type="entry name" value="GST_mu"/>
</dbReference>
<dbReference type="AlphaFoldDB" id="A0A8J4Y181"/>
<name>A0A8J4Y181_CHIOP</name>
<evidence type="ECO:0000256" key="4">
    <source>
        <dbReference type="ARBA" id="ARBA00022679"/>
    </source>
</evidence>
<dbReference type="InterPro" id="IPR036282">
    <property type="entry name" value="Glutathione-S-Trfase_C_sf"/>
</dbReference>
<dbReference type="InterPro" id="IPR040079">
    <property type="entry name" value="Glutathione_S-Trfase"/>
</dbReference>
<comment type="similarity">
    <text evidence="2">Belongs to the GST superfamily. Mu family.</text>
</comment>
<dbReference type="GO" id="GO:0042802">
    <property type="term" value="F:identical protein binding"/>
    <property type="evidence" value="ECO:0007669"/>
    <property type="project" value="UniProtKB-ARBA"/>
</dbReference>
<dbReference type="PANTHER" id="PTHR11571:SF222">
    <property type="entry name" value="GLUTATHIONE TRANSFERASE"/>
    <property type="match status" value="1"/>
</dbReference>
<dbReference type="InterPro" id="IPR036249">
    <property type="entry name" value="Thioredoxin-like_sf"/>
</dbReference>